<evidence type="ECO:0000256" key="2">
    <source>
        <dbReference type="SAM" id="Phobius"/>
    </source>
</evidence>
<dbReference type="GO" id="GO:0005886">
    <property type="term" value="C:plasma membrane"/>
    <property type="evidence" value="ECO:0007669"/>
    <property type="project" value="TreeGrafter"/>
</dbReference>
<feature type="transmembrane region" description="Helical" evidence="2">
    <location>
        <begin position="135"/>
        <end position="151"/>
    </location>
</feature>
<feature type="transmembrane region" description="Helical" evidence="2">
    <location>
        <begin position="171"/>
        <end position="189"/>
    </location>
</feature>
<dbReference type="EMBL" id="CP002160">
    <property type="protein sequence ID" value="ADL51176.1"/>
    <property type="molecule type" value="Genomic_DNA"/>
</dbReference>
<dbReference type="PANTHER" id="PTHR42709:SF9">
    <property type="entry name" value="ALKALINE PHOSPHATASE LIKE PROTEIN"/>
    <property type="match status" value="1"/>
</dbReference>
<dbReference type="eggNOG" id="COG0586">
    <property type="taxonomic scope" value="Bacteria"/>
</dbReference>
<keyword evidence="2" id="KW-0472">Membrane</keyword>
<feature type="domain" description="VTT" evidence="3">
    <location>
        <begin position="29"/>
        <end position="155"/>
    </location>
</feature>
<dbReference type="Pfam" id="PF09335">
    <property type="entry name" value="VTT_dom"/>
    <property type="match status" value="1"/>
</dbReference>
<organism evidence="4 5">
    <name type="scientific">Clostridium cellulovorans (strain ATCC 35296 / DSM 3052 / OCM 3 / 743B)</name>
    <dbReference type="NCBI Taxonomy" id="573061"/>
    <lineage>
        <taxon>Bacteria</taxon>
        <taxon>Bacillati</taxon>
        <taxon>Bacillota</taxon>
        <taxon>Clostridia</taxon>
        <taxon>Eubacteriales</taxon>
        <taxon>Clostridiaceae</taxon>
        <taxon>Clostridium</taxon>
    </lineage>
</organism>
<dbReference type="OrthoDB" id="9782291at2"/>
<proteinExistence type="inferred from homology"/>
<dbReference type="HOGENOM" id="CLU_044208_1_0_9"/>
<dbReference type="InterPro" id="IPR051311">
    <property type="entry name" value="DedA_domain"/>
</dbReference>
<evidence type="ECO:0000313" key="4">
    <source>
        <dbReference type="EMBL" id="ADL51176.1"/>
    </source>
</evidence>
<comment type="similarity">
    <text evidence="1">Belongs to the DedA family.</text>
</comment>
<dbReference type="Proteomes" id="UP000002730">
    <property type="component" value="Chromosome"/>
</dbReference>
<dbReference type="AlphaFoldDB" id="D9SW32"/>
<dbReference type="KEGG" id="ccb:Clocel_1423"/>
<reference evidence="4 5" key="1">
    <citation type="submission" date="2010-08" db="EMBL/GenBank/DDBJ databases">
        <title>Complete sequence of Clostridium cellulovorans 743B.</title>
        <authorList>
            <consortium name="US DOE Joint Genome Institute"/>
            <person name="Lucas S."/>
            <person name="Copeland A."/>
            <person name="Lapidus A."/>
            <person name="Cheng J.-F."/>
            <person name="Bruce D."/>
            <person name="Goodwin L."/>
            <person name="Pitluck S."/>
            <person name="Chertkov O."/>
            <person name="Detter J.C."/>
            <person name="Han C."/>
            <person name="Tapia R."/>
            <person name="Land M."/>
            <person name="Hauser L."/>
            <person name="Chang Y.-J."/>
            <person name="Jeffries C."/>
            <person name="Kyrpides N."/>
            <person name="Ivanova N."/>
            <person name="Mikhailova N."/>
            <person name="Hemme C.L."/>
            <person name="Woyke T."/>
        </authorList>
    </citation>
    <scope>NUCLEOTIDE SEQUENCE [LARGE SCALE GENOMIC DNA]</scope>
    <source>
        <strain evidence="5">ATCC 35296 / DSM 3052 / OCM 3 / 743B</strain>
    </source>
</reference>
<sequence>MNVIFDLFDHYGYIVLLISLMLELIALPLPGETLMTYCGYVVHMDKLNFFICVFFATTGTIIGITFSYFIGRILEVSLVEKHGRYIHLNKKNFDKFAAWFNLYGAKLLIASYFIPGVRHITGYFAGMTKISYRKFAISAYSGALIWTFTFITLGKFLGSNWEKYHSILREYLGIIILVVVLLIIILYILKKCFPSIQKFLTASSHSIIKLSNSSEKKRKFFFKLSTITLILSALIIGIIQEYIANEFYHMFFIKFKEILSQIIKV</sequence>
<keyword evidence="2" id="KW-1133">Transmembrane helix</keyword>
<dbReference type="STRING" id="573061.Clocel_1423"/>
<dbReference type="PANTHER" id="PTHR42709">
    <property type="entry name" value="ALKALINE PHOSPHATASE LIKE PROTEIN"/>
    <property type="match status" value="1"/>
</dbReference>
<dbReference type="RefSeq" id="WP_010075958.1">
    <property type="nucleotide sequence ID" value="NC_014393.1"/>
</dbReference>
<name>D9SW32_CLOC7</name>
<keyword evidence="5" id="KW-1185">Reference proteome</keyword>
<evidence type="ECO:0000259" key="3">
    <source>
        <dbReference type="Pfam" id="PF09335"/>
    </source>
</evidence>
<feature type="transmembrane region" description="Helical" evidence="2">
    <location>
        <begin position="12"/>
        <end position="29"/>
    </location>
</feature>
<feature type="transmembrane region" description="Helical" evidence="2">
    <location>
        <begin position="220"/>
        <end position="243"/>
    </location>
</feature>
<feature type="transmembrane region" description="Helical" evidence="2">
    <location>
        <begin position="49"/>
        <end position="70"/>
    </location>
</feature>
<gene>
    <name evidence="4" type="ordered locus">Clocel_1423</name>
</gene>
<accession>D9SW32</accession>
<dbReference type="InterPro" id="IPR032816">
    <property type="entry name" value="VTT_dom"/>
</dbReference>
<protein>
    <submittedName>
        <fullName evidence="4">SNARE associated Golgi protein</fullName>
    </submittedName>
</protein>
<feature type="transmembrane region" description="Helical" evidence="2">
    <location>
        <begin position="96"/>
        <end position="114"/>
    </location>
</feature>
<keyword evidence="2" id="KW-0812">Transmembrane</keyword>
<evidence type="ECO:0000256" key="1">
    <source>
        <dbReference type="ARBA" id="ARBA00010792"/>
    </source>
</evidence>
<evidence type="ECO:0000313" key="5">
    <source>
        <dbReference type="Proteomes" id="UP000002730"/>
    </source>
</evidence>